<name>A0A7J7DBR3_TRIWF</name>
<dbReference type="PANTHER" id="PTHR34371:SF2">
    <property type="entry name" value="DUF688 FAMILY PROTEIN"/>
    <property type="match status" value="1"/>
</dbReference>
<dbReference type="FunCoup" id="A0A7J7DBR3">
    <property type="interactions" value="49"/>
</dbReference>
<keyword evidence="2" id="KW-1185">Reference proteome</keyword>
<accession>A0A7J7DBR3</accession>
<protein>
    <submittedName>
        <fullName evidence="1">Uncharacterized protein</fullName>
    </submittedName>
</protein>
<reference evidence="1 2" key="1">
    <citation type="journal article" date="2020" name="Nat. Commun.">
        <title>Genome of Tripterygium wilfordii and identification of cytochrome P450 involved in triptolide biosynthesis.</title>
        <authorList>
            <person name="Tu L."/>
            <person name="Su P."/>
            <person name="Zhang Z."/>
            <person name="Gao L."/>
            <person name="Wang J."/>
            <person name="Hu T."/>
            <person name="Zhou J."/>
            <person name="Zhang Y."/>
            <person name="Zhao Y."/>
            <person name="Liu Y."/>
            <person name="Song Y."/>
            <person name="Tong Y."/>
            <person name="Lu Y."/>
            <person name="Yang J."/>
            <person name="Xu C."/>
            <person name="Jia M."/>
            <person name="Peters R.J."/>
            <person name="Huang L."/>
            <person name="Gao W."/>
        </authorList>
    </citation>
    <scope>NUCLEOTIDE SEQUENCE [LARGE SCALE GENOMIC DNA]</scope>
    <source>
        <strain evidence="2">cv. XIE 37</strain>
        <tissue evidence="1">Leaf</tissue>
    </source>
</reference>
<evidence type="ECO:0000313" key="1">
    <source>
        <dbReference type="EMBL" id="KAF5743790.1"/>
    </source>
</evidence>
<dbReference type="Proteomes" id="UP000593562">
    <property type="component" value="Unassembled WGS sequence"/>
</dbReference>
<sequence>MVASPLHTAASVPFRWEEVPGKPRPCSTLINIPTQKCLELPPRLLMDAETAKLSSPSTVLEGPYMGRSRFQSTSFSLKRESFRKIWSPQVGKFDPLVLSNGDGKTGKVGFGSWRWGKSPFKGKCEVVVGNHVFPSSVDGESDINTEDDDESCKKRNVKTTTEMKRSGSYTISPPARPHFWATVYEGLKKVVPWKTRKLKKDGMLY</sequence>
<dbReference type="PANTHER" id="PTHR34371">
    <property type="entry name" value="OS01G0551000 PROTEIN"/>
    <property type="match status" value="1"/>
</dbReference>
<dbReference type="AlphaFoldDB" id="A0A7J7DBR3"/>
<comment type="caution">
    <text evidence="1">The sequence shown here is derived from an EMBL/GenBank/DDBJ whole genome shotgun (WGS) entry which is preliminary data.</text>
</comment>
<organism evidence="1 2">
    <name type="scientific">Tripterygium wilfordii</name>
    <name type="common">Thunder God vine</name>
    <dbReference type="NCBI Taxonomy" id="458696"/>
    <lineage>
        <taxon>Eukaryota</taxon>
        <taxon>Viridiplantae</taxon>
        <taxon>Streptophyta</taxon>
        <taxon>Embryophyta</taxon>
        <taxon>Tracheophyta</taxon>
        <taxon>Spermatophyta</taxon>
        <taxon>Magnoliopsida</taxon>
        <taxon>eudicotyledons</taxon>
        <taxon>Gunneridae</taxon>
        <taxon>Pentapetalae</taxon>
        <taxon>rosids</taxon>
        <taxon>fabids</taxon>
        <taxon>Celastrales</taxon>
        <taxon>Celastraceae</taxon>
        <taxon>Tripterygium</taxon>
    </lineage>
</organism>
<gene>
    <name evidence="1" type="ORF">HS088_TW08G00378</name>
</gene>
<dbReference type="InParanoid" id="A0A7J7DBR3"/>
<dbReference type="EMBL" id="JAAARO010000008">
    <property type="protein sequence ID" value="KAF5743790.1"/>
    <property type="molecule type" value="Genomic_DNA"/>
</dbReference>
<evidence type="ECO:0000313" key="2">
    <source>
        <dbReference type="Proteomes" id="UP000593562"/>
    </source>
</evidence>
<proteinExistence type="predicted"/>